<evidence type="ECO:0000313" key="13">
    <source>
        <dbReference type="Proteomes" id="UP000255277"/>
    </source>
</evidence>
<keyword evidence="8" id="KW-0418">Kinase</keyword>
<evidence type="ECO:0000313" key="12">
    <source>
        <dbReference type="EMBL" id="SUM33141.1"/>
    </source>
</evidence>
<dbReference type="InterPro" id="IPR003594">
    <property type="entry name" value="HATPase_dom"/>
</dbReference>
<evidence type="ECO:0000256" key="6">
    <source>
        <dbReference type="ARBA" id="ARBA00022679"/>
    </source>
</evidence>
<dbReference type="GO" id="GO:0005886">
    <property type="term" value="C:plasma membrane"/>
    <property type="evidence" value="ECO:0007669"/>
    <property type="project" value="UniProtKB-SubCell"/>
</dbReference>
<gene>
    <name evidence="12" type="primary">srrB_1</name>
    <name evidence="12" type="ORF">NCTC12195_02597</name>
</gene>
<reference evidence="12 13" key="1">
    <citation type="submission" date="2018-06" db="EMBL/GenBank/DDBJ databases">
        <authorList>
            <consortium name="Pathogen Informatics"/>
            <person name="Doyle S."/>
        </authorList>
    </citation>
    <scope>NUCLEOTIDE SEQUENCE [LARGE SCALE GENOMIC DNA]</scope>
    <source>
        <strain evidence="12 13">NCTC12195</strain>
    </source>
</reference>
<keyword evidence="9" id="KW-0067">ATP-binding</keyword>
<evidence type="ECO:0000256" key="5">
    <source>
        <dbReference type="ARBA" id="ARBA00022553"/>
    </source>
</evidence>
<keyword evidence="10" id="KW-0902">Two-component regulatory system</keyword>
<name>A0A380FI83_STAGA</name>
<evidence type="ECO:0000256" key="9">
    <source>
        <dbReference type="ARBA" id="ARBA00022840"/>
    </source>
</evidence>
<keyword evidence="5" id="KW-0597">Phosphoprotein</keyword>
<dbReference type="Proteomes" id="UP000255277">
    <property type="component" value="Unassembled WGS sequence"/>
</dbReference>
<evidence type="ECO:0000256" key="8">
    <source>
        <dbReference type="ARBA" id="ARBA00022777"/>
    </source>
</evidence>
<sequence>MDAEGLSVEREIQPIDPLLNKMQLKYQQQAADLELTMKLNPISNGALWYYDSDRIEQVLTNLIDNACRYTEPGDTITVDIAENDHDNLLYITDTGTGIAPEHLEQVFDRFYKVDAARKRGKQGTGLGLFICRMIIDEHEGKILVKSELGQGTTFIIRLPKPPTRD</sequence>
<feature type="domain" description="Histidine kinase" evidence="11">
    <location>
        <begin position="1"/>
        <end position="162"/>
    </location>
</feature>
<dbReference type="EC" id="2.7.13.3" evidence="3"/>
<dbReference type="GO" id="GO:0005524">
    <property type="term" value="F:ATP binding"/>
    <property type="evidence" value="ECO:0007669"/>
    <property type="project" value="UniProtKB-KW"/>
</dbReference>
<evidence type="ECO:0000256" key="3">
    <source>
        <dbReference type="ARBA" id="ARBA00012438"/>
    </source>
</evidence>
<dbReference type="InterPro" id="IPR005467">
    <property type="entry name" value="His_kinase_dom"/>
</dbReference>
<dbReference type="InterPro" id="IPR036890">
    <property type="entry name" value="HATPase_C_sf"/>
</dbReference>
<accession>A0A380FI83</accession>
<dbReference type="FunFam" id="3.30.565.10:FF:000006">
    <property type="entry name" value="Sensor histidine kinase WalK"/>
    <property type="match status" value="1"/>
</dbReference>
<dbReference type="SMART" id="SM00387">
    <property type="entry name" value="HATPase_c"/>
    <property type="match status" value="1"/>
</dbReference>
<keyword evidence="7" id="KW-0547">Nucleotide-binding</keyword>
<dbReference type="GO" id="GO:0000160">
    <property type="term" value="P:phosphorelay signal transduction system"/>
    <property type="evidence" value="ECO:0007669"/>
    <property type="project" value="UniProtKB-KW"/>
</dbReference>
<evidence type="ECO:0000256" key="7">
    <source>
        <dbReference type="ARBA" id="ARBA00022741"/>
    </source>
</evidence>
<evidence type="ECO:0000256" key="1">
    <source>
        <dbReference type="ARBA" id="ARBA00000085"/>
    </source>
</evidence>
<comment type="catalytic activity">
    <reaction evidence="1">
        <text>ATP + protein L-histidine = ADP + protein N-phospho-L-histidine.</text>
        <dbReference type="EC" id="2.7.13.3"/>
    </reaction>
</comment>
<dbReference type="PRINTS" id="PR00344">
    <property type="entry name" value="BCTRLSENSOR"/>
</dbReference>
<dbReference type="PANTHER" id="PTHR43711">
    <property type="entry name" value="TWO-COMPONENT HISTIDINE KINASE"/>
    <property type="match status" value="1"/>
</dbReference>
<comment type="subcellular location">
    <subcellularLocation>
        <location evidence="2">Cell membrane</location>
        <topology evidence="2">Multi-pass membrane protein</topology>
    </subcellularLocation>
</comment>
<dbReference type="InterPro" id="IPR050736">
    <property type="entry name" value="Sensor_HK_Regulatory"/>
</dbReference>
<dbReference type="InterPro" id="IPR004358">
    <property type="entry name" value="Sig_transdc_His_kin-like_C"/>
</dbReference>
<dbReference type="SUPFAM" id="SSF55874">
    <property type="entry name" value="ATPase domain of HSP90 chaperone/DNA topoisomerase II/histidine kinase"/>
    <property type="match status" value="1"/>
</dbReference>
<organism evidence="12 13">
    <name type="scientific">Staphylococcus gallinarum</name>
    <dbReference type="NCBI Taxonomy" id="1293"/>
    <lineage>
        <taxon>Bacteria</taxon>
        <taxon>Bacillati</taxon>
        <taxon>Bacillota</taxon>
        <taxon>Bacilli</taxon>
        <taxon>Bacillales</taxon>
        <taxon>Staphylococcaceae</taxon>
        <taxon>Staphylococcus</taxon>
    </lineage>
</organism>
<keyword evidence="6 12" id="KW-0808">Transferase</keyword>
<dbReference type="GO" id="GO:0004673">
    <property type="term" value="F:protein histidine kinase activity"/>
    <property type="evidence" value="ECO:0007669"/>
    <property type="project" value="UniProtKB-EC"/>
</dbReference>
<proteinExistence type="predicted"/>
<protein>
    <recommendedName>
        <fullName evidence="3">histidine kinase</fullName>
        <ecNumber evidence="3">2.7.13.3</ecNumber>
    </recommendedName>
</protein>
<dbReference type="PANTHER" id="PTHR43711:SF1">
    <property type="entry name" value="HISTIDINE KINASE 1"/>
    <property type="match status" value="1"/>
</dbReference>
<evidence type="ECO:0000256" key="4">
    <source>
        <dbReference type="ARBA" id="ARBA00022475"/>
    </source>
</evidence>
<dbReference type="Gene3D" id="3.30.565.10">
    <property type="entry name" value="Histidine kinase-like ATPase, C-terminal domain"/>
    <property type="match status" value="1"/>
</dbReference>
<dbReference type="EMBL" id="UHDK01000001">
    <property type="protein sequence ID" value="SUM33141.1"/>
    <property type="molecule type" value="Genomic_DNA"/>
</dbReference>
<dbReference type="AlphaFoldDB" id="A0A380FI83"/>
<evidence type="ECO:0000259" key="11">
    <source>
        <dbReference type="PROSITE" id="PS50109"/>
    </source>
</evidence>
<keyword evidence="4" id="KW-1003">Cell membrane</keyword>
<dbReference type="PROSITE" id="PS50109">
    <property type="entry name" value="HIS_KIN"/>
    <property type="match status" value="1"/>
</dbReference>
<dbReference type="CDD" id="cd00075">
    <property type="entry name" value="HATPase"/>
    <property type="match status" value="1"/>
</dbReference>
<keyword evidence="4" id="KW-0472">Membrane</keyword>
<dbReference type="Pfam" id="PF02518">
    <property type="entry name" value="HATPase_c"/>
    <property type="match status" value="1"/>
</dbReference>
<evidence type="ECO:0000256" key="2">
    <source>
        <dbReference type="ARBA" id="ARBA00004651"/>
    </source>
</evidence>
<evidence type="ECO:0000256" key="10">
    <source>
        <dbReference type="ARBA" id="ARBA00023012"/>
    </source>
</evidence>